<dbReference type="RefSeq" id="WP_353864050.1">
    <property type="nucleotide sequence ID" value="NZ_CP088295.1"/>
</dbReference>
<accession>A0ABY5PGK5</accession>
<dbReference type="Proteomes" id="UP001058860">
    <property type="component" value="Chromosome"/>
</dbReference>
<sequence>MKENELVQRLVWAALLAGFGAIATAITARAATMAFRQIFDGEDPPE</sequence>
<name>A0ABY5PGK5_9ACTN</name>
<evidence type="ECO:0000313" key="1">
    <source>
        <dbReference type="EMBL" id="UUY03547.1"/>
    </source>
</evidence>
<dbReference type="EMBL" id="CP088295">
    <property type="protein sequence ID" value="UUY03547.1"/>
    <property type="molecule type" value="Genomic_DNA"/>
</dbReference>
<gene>
    <name evidence="1" type="ORF">LRS13_23230</name>
</gene>
<protein>
    <submittedName>
        <fullName evidence="1">Uncharacterized protein</fullName>
    </submittedName>
</protein>
<organism evidence="1 2">
    <name type="scientific">Svornostia abyssi</name>
    <dbReference type="NCBI Taxonomy" id="2898438"/>
    <lineage>
        <taxon>Bacteria</taxon>
        <taxon>Bacillati</taxon>
        <taxon>Actinomycetota</taxon>
        <taxon>Thermoleophilia</taxon>
        <taxon>Solirubrobacterales</taxon>
        <taxon>Baekduiaceae</taxon>
        <taxon>Svornostia</taxon>
    </lineage>
</organism>
<keyword evidence="2" id="KW-1185">Reference proteome</keyword>
<proteinExistence type="predicted"/>
<reference evidence="2" key="1">
    <citation type="submission" date="2021-11" db="EMBL/GenBank/DDBJ databases">
        <title>Cultivation dependent microbiological survey of springs from the worlds oldest radium mine currently devoted to the extraction of radon-saturated water.</title>
        <authorList>
            <person name="Kapinusova G."/>
            <person name="Smrhova T."/>
            <person name="Strejcek M."/>
            <person name="Suman J."/>
            <person name="Jani K."/>
            <person name="Pajer P."/>
            <person name="Uhlik O."/>
        </authorList>
    </citation>
    <scope>NUCLEOTIDE SEQUENCE [LARGE SCALE GENOMIC DNA]</scope>
    <source>
        <strain evidence="2">J379</strain>
    </source>
</reference>
<evidence type="ECO:0000313" key="2">
    <source>
        <dbReference type="Proteomes" id="UP001058860"/>
    </source>
</evidence>